<dbReference type="EMBL" id="AP027732">
    <property type="protein sequence ID" value="BDZ51058.1"/>
    <property type="molecule type" value="Genomic_DNA"/>
</dbReference>
<dbReference type="SUPFAM" id="SSF52317">
    <property type="entry name" value="Class I glutamine amidotransferase-like"/>
    <property type="match status" value="1"/>
</dbReference>
<dbReference type="Pfam" id="PF07722">
    <property type="entry name" value="Peptidase_C26"/>
    <property type="match status" value="1"/>
</dbReference>
<sequence>MDGMTVPAAQRRLAVIEVTRFRPHAPEYHAYVDTLNARVQGLAEATGWEATRFAAADLGEASLLELTDDASAIALMGGEDLAPEWYGGSSGYRREGRHYEEADAGQLAVLQRALDRGTPVLGVCRGHQLINVALGGTLVQHLDGDTVHLNAGAPIDELMQGHAVALDDESRIATILGGSVGVRSAHHQAIDLLGSGLRVVGRASDGVVEAVEHATAPVTGVQWHPEDRKAPAGQLLRLLDGLADQVRLAA</sequence>
<dbReference type="Proteomes" id="UP001321486">
    <property type="component" value="Chromosome"/>
</dbReference>
<dbReference type="PANTHER" id="PTHR43235:SF1">
    <property type="entry name" value="GLUTAMINE AMIDOTRANSFERASE PB2B2.05-RELATED"/>
    <property type="match status" value="1"/>
</dbReference>
<evidence type="ECO:0008006" key="3">
    <source>
        <dbReference type="Google" id="ProtNLM"/>
    </source>
</evidence>
<dbReference type="InterPro" id="IPR029062">
    <property type="entry name" value="Class_I_gatase-like"/>
</dbReference>
<protein>
    <recommendedName>
        <fullName evidence="3">Gamma-glutamyl-gamma-aminobutyrate hydrolase family protein</fullName>
    </recommendedName>
</protein>
<dbReference type="PROSITE" id="PS51273">
    <property type="entry name" value="GATASE_TYPE_1"/>
    <property type="match status" value="1"/>
</dbReference>
<proteinExistence type="predicted"/>
<dbReference type="InterPro" id="IPR011697">
    <property type="entry name" value="Peptidase_C26"/>
</dbReference>
<name>A0ABN6Y1J3_9MICO</name>
<dbReference type="InterPro" id="IPR044668">
    <property type="entry name" value="PuuD-like"/>
</dbReference>
<gene>
    <name evidence="1" type="ORF">GCM10025867_32990</name>
</gene>
<accession>A0ABN6Y1J3</accession>
<organism evidence="1 2">
    <name type="scientific">Frondihabitans sucicola</name>
    <dbReference type="NCBI Taxonomy" id="1268041"/>
    <lineage>
        <taxon>Bacteria</taxon>
        <taxon>Bacillati</taxon>
        <taxon>Actinomycetota</taxon>
        <taxon>Actinomycetes</taxon>
        <taxon>Micrococcales</taxon>
        <taxon>Microbacteriaceae</taxon>
        <taxon>Frondihabitans</taxon>
    </lineage>
</organism>
<reference evidence="2" key="1">
    <citation type="journal article" date="2019" name="Int. J. Syst. Evol. Microbiol.">
        <title>The Global Catalogue of Microorganisms (GCM) 10K type strain sequencing project: providing services to taxonomists for standard genome sequencing and annotation.</title>
        <authorList>
            <consortium name="The Broad Institute Genomics Platform"/>
            <consortium name="The Broad Institute Genome Sequencing Center for Infectious Disease"/>
            <person name="Wu L."/>
            <person name="Ma J."/>
        </authorList>
    </citation>
    <scope>NUCLEOTIDE SEQUENCE [LARGE SCALE GENOMIC DNA]</scope>
    <source>
        <strain evidence="2">NBRC 108728</strain>
    </source>
</reference>
<keyword evidence="2" id="KW-1185">Reference proteome</keyword>
<evidence type="ECO:0000313" key="2">
    <source>
        <dbReference type="Proteomes" id="UP001321486"/>
    </source>
</evidence>
<dbReference type="Gene3D" id="3.40.50.880">
    <property type="match status" value="1"/>
</dbReference>
<evidence type="ECO:0000313" key="1">
    <source>
        <dbReference type="EMBL" id="BDZ51058.1"/>
    </source>
</evidence>
<dbReference type="PANTHER" id="PTHR43235">
    <property type="entry name" value="GLUTAMINE AMIDOTRANSFERASE PB2B2.05-RELATED"/>
    <property type="match status" value="1"/>
</dbReference>
<dbReference type="PRINTS" id="PR00096">
    <property type="entry name" value="GATASE"/>
</dbReference>